<evidence type="ECO:0000313" key="2">
    <source>
        <dbReference type="EMBL" id="GEP97537.1"/>
    </source>
</evidence>
<dbReference type="Pfam" id="PF13810">
    <property type="entry name" value="DUF4185"/>
    <property type="match status" value="1"/>
</dbReference>
<dbReference type="AlphaFoldDB" id="A0A512RPC8"/>
<evidence type="ECO:0000259" key="1">
    <source>
        <dbReference type="Pfam" id="PF13810"/>
    </source>
</evidence>
<gene>
    <name evidence="2" type="ORF">CCY01nite_37970</name>
</gene>
<proteinExistence type="predicted"/>
<dbReference type="Proteomes" id="UP000321436">
    <property type="component" value="Unassembled WGS sequence"/>
</dbReference>
<comment type="caution">
    <text evidence="2">The sequence shown here is derived from an EMBL/GenBank/DDBJ whole genome shotgun (WGS) entry which is preliminary data.</text>
</comment>
<reference evidence="2 3" key="1">
    <citation type="submission" date="2019-07" db="EMBL/GenBank/DDBJ databases">
        <title>Whole genome shotgun sequence of Chitinophaga cymbidii NBRC 109752.</title>
        <authorList>
            <person name="Hosoyama A."/>
            <person name="Uohara A."/>
            <person name="Ohji S."/>
            <person name="Ichikawa N."/>
        </authorList>
    </citation>
    <scope>NUCLEOTIDE SEQUENCE [LARGE SCALE GENOMIC DNA]</scope>
    <source>
        <strain evidence="2 3">NBRC 109752</strain>
    </source>
</reference>
<sequence>MAQRKRFQDSLLFSVQPAPEWSALFTRSSGWFGADGIFSVTRDGVETPGAAEHSETILWFSDTMLGEISGDSLLPGSRMINNSIAVLDTGRNISFHWKESNGKSAAIFVPGTRSTQPGDYYWLGDGFVNPQRQLYIFGFRMRNTPGGGTFGFKEMGNSLIIVPAGSQPPFDIYREIEIPFFRQAGISFGAGIFVNTVEAGARNPDGYVYIYGVRGAGKQLIIARVKPSDIESFSKWTFWNGRRWDRNVARIANVTDHVSNELGMMQLEDGRYALVFQEDGMGKHVALRLAPTPAGPFGKLIRLYDCSEVLAGDKDLFVYNAKVHPVLSAPDELLISFNVNSFDFLNDLREKPRLYRPRFIRVRILRDSSKVGE</sequence>
<accession>A0A512RPC8</accession>
<feature type="domain" description="DUF4185" evidence="1">
    <location>
        <begin position="199"/>
        <end position="303"/>
    </location>
</feature>
<organism evidence="2 3">
    <name type="scientific">Chitinophaga cymbidii</name>
    <dbReference type="NCBI Taxonomy" id="1096750"/>
    <lineage>
        <taxon>Bacteria</taxon>
        <taxon>Pseudomonadati</taxon>
        <taxon>Bacteroidota</taxon>
        <taxon>Chitinophagia</taxon>
        <taxon>Chitinophagales</taxon>
        <taxon>Chitinophagaceae</taxon>
        <taxon>Chitinophaga</taxon>
    </lineage>
</organism>
<name>A0A512RPC8_9BACT</name>
<protein>
    <recommendedName>
        <fullName evidence="1">DUF4185 domain-containing protein</fullName>
    </recommendedName>
</protein>
<keyword evidence="3" id="KW-1185">Reference proteome</keyword>
<dbReference type="InterPro" id="IPR025442">
    <property type="entry name" value="DUF4185"/>
</dbReference>
<dbReference type="EMBL" id="BKAU01000005">
    <property type="protein sequence ID" value="GEP97537.1"/>
    <property type="molecule type" value="Genomic_DNA"/>
</dbReference>
<evidence type="ECO:0000313" key="3">
    <source>
        <dbReference type="Proteomes" id="UP000321436"/>
    </source>
</evidence>